<proteinExistence type="inferred from homology"/>
<evidence type="ECO:0000313" key="11">
    <source>
        <dbReference type="Proteomes" id="UP001409585"/>
    </source>
</evidence>
<comment type="cofactor">
    <cofactor evidence="1">
        <name>FAD</name>
        <dbReference type="ChEBI" id="CHEBI:57692"/>
    </cofactor>
</comment>
<keyword evidence="11" id="KW-1185">Reference proteome</keyword>
<dbReference type="GO" id="GO:0016614">
    <property type="term" value="F:oxidoreductase activity, acting on CH-OH group of donors"/>
    <property type="evidence" value="ECO:0007669"/>
    <property type="project" value="InterPro"/>
</dbReference>
<dbReference type="SUPFAM" id="SSF54373">
    <property type="entry name" value="FAD-linked reductases, C-terminal domain"/>
    <property type="match status" value="1"/>
</dbReference>
<dbReference type="PANTHER" id="PTHR42784:SF1">
    <property type="entry name" value="PYRANOSE 2-OXIDASE"/>
    <property type="match status" value="1"/>
</dbReference>
<feature type="domain" description="Glucose-methanol-choline oxidoreductase C-terminal" evidence="9">
    <location>
        <begin position="424"/>
        <end position="542"/>
    </location>
</feature>
<dbReference type="InterPro" id="IPR000172">
    <property type="entry name" value="GMC_OxRdtase_N"/>
</dbReference>
<evidence type="ECO:0000256" key="1">
    <source>
        <dbReference type="ARBA" id="ARBA00001974"/>
    </source>
</evidence>
<evidence type="ECO:0000256" key="4">
    <source>
        <dbReference type="ARBA" id="ARBA00022827"/>
    </source>
</evidence>
<accession>A0AAV3U3B8</accession>
<reference evidence="11" key="1">
    <citation type="journal article" date="2019" name="Int. J. Syst. Evol. Microbiol.">
        <title>The Global Catalogue of Microorganisms (GCM) 10K type strain sequencing project: providing services to taxonomists for standard genome sequencing and annotation.</title>
        <authorList>
            <consortium name="The Broad Institute Genomics Platform"/>
            <consortium name="The Broad Institute Genome Sequencing Center for Infectious Disease"/>
            <person name="Wu L."/>
            <person name="Ma J."/>
        </authorList>
    </citation>
    <scope>NUCLEOTIDE SEQUENCE [LARGE SCALE GENOMIC DNA]</scope>
    <source>
        <strain evidence="11">JCM 19134</strain>
    </source>
</reference>
<dbReference type="EMBL" id="BAABLX010000024">
    <property type="protein sequence ID" value="GAA4944969.1"/>
    <property type="molecule type" value="Genomic_DNA"/>
</dbReference>
<dbReference type="AlphaFoldDB" id="A0AAV3U3B8"/>
<evidence type="ECO:0000256" key="3">
    <source>
        <dbReference type="ARBA" id="ARBA00022630"/>
    </source>
</evidence>
<organism evidence="10 11">
    <name type="scientific">Halioxenophilus aromaticivorans</name>
    <dbReference type="NCBI Taxonomy" id="1306992"/>
    <lineage>
        <taxon>Bacteria</taxon>
        <taxon>Pseudomonadati</taxon>
        <taxon>Pseudomonadota</taxon>
        <taxon>Gammaproteobacteria</taxon>
        <taxon>Alteromonadales</taxon>
        <taxon>Alteromonadaceae</taxon>
        <taxon>Halioxenophilus</taxon>
    </lineage>
</organism>
<gene>
    <name evidence="10" type="ORF">GCM10025791_25120</name>
</gene>
<dbReference type="Gene3D" id="3.50.50.60">
    <property type="entry name" value="FAD/NAD(P)-binding domain"/>
    <property type="match status" value="2"/>
</dbReference>
<dbReference type="Pfam" id="PF05199">
    <property type="entry name" value="GMC_oxred_C"/>
    <property type="match status" value="1"/>
</dbReference>
<comment type="caution">
    <text evidence="10">The sequence shown here is derived from an EMBL/GenBank/DDBJ whole genome shotgun (WGS) entry which is preliminary data.</text>
</comment>
<feature type="region of interest" description="Disordered" evidence="6">
    <location>
        <begin position="480"/>
        <end position="508"/>
    </location>
</feature>
<dbReference type="Proteomes" id="UP001409585">
    <property type="component" value="Unassembled WGS sequence"/>
</dbReference>
<protein>
    <submittedName>
        <fullName evidence="10">GMC family oxidoreductase</fullName>
    </submittedName>
</protein>
<evidence type="ECO:0000313" key="10">
    <source>
        <dbReference type="EMBL" id="GAA4944969.1"/>
    </source>
</evidence>
<evidence type="ECO:0000259" key="9">
    <source>
        <dbReference type="Pfam" id="PF05199"/>
    </source>
</evidence>
<evidence type="ECO:0000259" key="7">
    <source>
        <dbReference type="Pfam" id="PF00732"/>
    </source>
</evidence>
<dbReference type="RefSeq" id="WP_345422516.1">
    <property type="nucleotide sequence ID" value="NZ_AP031496.1"/>
</dbReference>
<keyword evidence="4" id="KW-0274">FAD</keyword>
<keyword evidence="5" id="KW-0560">Oxidoreductase</keyword>
<feature type="domain" description="Glucose-methanol-choline oxidoreductase N-terminal" evidence="7">
    <location>
        <begin position="99"/>
        <end position="311"/>
    </location>
</feature>
<dbReference type="Pfam" id="PF00732">
    <property type="entry name" value="GMC_oxred_N"/>
    <property type="match status" value="1"/>
</dbReference>
<name>A0AAV3U3B8_9ALTE</name>
<dbReference type="InterPro" id="IPR006076">
    <property type="entry name" value="FAD-dep_OxRdtase"/>
</dbReference>
<evidence type="ECO:0000256" key="5">
    <source>
        <dbReference type="ARBA" id="ARBA00023002"/>
    </source>
</evidence>
<comment type="similarity">
    <text evidence="2">Belongs to the GMC oxidoreductase family.</text>
</comment>
<dbReference type="GO" id="GO:0050660">
    <property type="term" value="F:flavin adenine dinucleotide binding"/>
    <property type="evidence" value="ECO:0007669"/>
    <property type="project" value="InterPro"/>
</dbReference>
<evidence type="ECO:0000256" key="2">
    <source>
        <dbReference type="ARBA" id="ARBA00010790"/>
    </source>
</evidence>
<dbReference type="Pfam" id="PF01266">
    <property type="entry name" value="DAO"/>
    <property type="match status" value="1"/>
</dbReference>
<sequence length="559" mass="62443">MKTDFDAIVIGSGISGGWAAKELTERGLRVLLLERGRNIEHGSGYSNEMKAPWEMPFMGFNNPELLQQDYAVQSKGMNFDEWSMPHFVKDSEHPYLTPEHSNFQWRRGYQLGGRSLTWGRQCYRWSDLDFAANKKDGYGIDWPVRYQDLKPWYDHVESFIGINGTKENLPQLPDGIFQPHMPLSAIEQLLADRIAKNYQDRKLIPGRSANLTQAKDGRAPCQYRYICHRGCSFGAYFSTQSSTLPAAKATGRLTLKTDVIVDTIDHDSATGKASHVNCINSKTGQRTRFSAKLFFLNASAFNSVGLLLRSRSEHFPNGLANRSGTLGKYIMDHAHSLSMVASVHELEDRSYFGNRPSNFIIPRFTNLEKQQHDFVRGYSYQGVGFRTNWKRGARSQGTGQALKNALTKQGEWRILMVAFAECLPQEYNRVTLANKLDKWGLPLLNIDMRHGENEEKLLRHAQTQAKKMLKLVNSNVLASHNAPEPGGAAVHEMGGARMGANPNQSVVNGNNQCHDVNNIFITDGAAMSSSANQNPSLTYMAFTARAAALAADMVKSGAL</sequence>
<evidence type="ECO:0000259" key="8">
    <source>
        <dbReference type="Pfam" id="PF01266"/>
    </source>
</evidence>
<feature type="domain" description="FAD dependent oxidoreductase" evidence="8">
    <location>
        <begin position="6"/>
        <end position="49"/>
    </location>
</feature>
<evidence type="ECO:0000256" key="6">
    <source>
        <dbReference type="SAM" id="MobiDB-lite"/>
    </source>
</evidence>
<dbReference type="InterPro" id="IPR036188">
    <property type="entry name" value="FAD/NAD-bd_sf"/>
</dbReference>
<keyword evidence="3" id="KW-0285">Flavoprotein</keyword>
<dbReference type="InterPro" id="IPR007867">
    <property type="entry name" value="GMC_OxRtase_C"/>
</dbReference>
<dbReference type="InterPro" id="IPR051473">
    <property type="entry name" value="P2Ox-like"/>
</dbReference>
<dbReference type="SUPFAM" id="SSF51905">
    <property type="entry name" value="FAD/NAD(P)-binding domain"/>
    <property type="match status" value="1"/>
</dbReference>
<dbReference type="PANTHER" id="PTHR42784">
    <property type="entry name" value="PYRANOSE 2-OXIDASE"/>
    <property type="match status" value="1"/>
</dbReference>